<dbReference type="InterPro" id="IPR013083">
    <property type="entry name" value="Znf_RING/FYVE/PHD"/>
</dbReference>
<name>A0A5J4WFU9_9EUKA</name>
<dbReference type="InterPro" id="IPR004854">
    <property type="entry name" value="Ufd1-like"/>
</dbReference>
<gene>
    <name evidence="1" type="ORF">EZS28_010702</name>
</gene>
<proteinExistence type="predicted"/>
<dbReference type="Proteomes" id="UP000324800">
    <property type="component" value="Unassembled WGS sequence"/>
</dbReference>
<dbReference type="AlphaFoldDB" id="A0A5J4WFU9"/>
<sequence>MLEANPDEQDVIRYTNRVYLPNEWRSILFTPDTRDFCTPPLLEILNTNIPEKKAYIGFENFTDKDAVIVPPWVTGVIGQSGDEVKVSLVKSLPECFQINLIPLDKEFFQLVQNPEFTILNALHQKYTAVIEGQIIEIQMGEKIFKIEVGELQVINSGKPENAKSAYLLNCDVYCTLNNKDKIDLHTEMVIDEESEICPTCFLVVKKVDMDIHKEKCNETMYSCTLCGNRIKGGNFKAHLLDEHNQQ</sequence>
<dbReference type="EMBL" id="SNRW01002146">
    <property type="protein sequence ID" value="KAA6393771.1"/>
    <property type="molecule type" value="Genomic_DNA"/>
</dbReference>
<dbReference type="Gene3D" id="3.30.40.10">
    <property type="entry name" value="Zinc/RING finger domain, C3HC4 (zinc finger)"/>
    <property type="match status" value="1"/>
</dbReference>
<organism evidence="1 2">
    <name type="scientific">Streblomastix strix</name>
    <dbReference type="NCBI Taxonomy" id="222440"/>
    <lineage>
        <taxon>Eukaryota</taxon>
        <taxon>Metamonada</taxon>
        <taxon>Preaxostyla</taxon>
        <taxon>Oxymonadida</taxon>
        <taxon>Streblomastigidae</taxon>
        <taxon>Streblomastix</taxon>
    </lineage>
</organism>
<dbReference type="PANTHER" id="PTHR12555">
    <property type="entry name" value="UBIQUITIN FUSION DEGRADATON PROTEIN 1"/>
    <property type="match status" value="1"/>
</dbReference>
<dbReference type="GO" id="GO:0036503">
    <property type="term" value="P:ERAD pathway"/>
    <property type="evidence" value="ECO:0007669"/>
    <property type="project" value="TreeGrafter"/>
</dbReference>
<comment type="caution">
    <text evidence="1">The sequence shown here is derived from an EMBL/GenBank/DDBJ whole genome shotgun (WGS) entry which is preliminary data.</text>
</comment>
<dbReference type="Gene3D" id="3.10.330.10">
    <property type="match status" value="1"/>
</dbReference>
<evidence type="ECO:0000313" key="2">
    <source>
        <dbReference type="Proteomes" id="UP000324800"/>
    </source>
</evidence>
<dbReference type="GO" id="GO:0031593">
    <property type="term" value="F:polyubiquitin modification-dependent protein binding"/>
    <property type="evidence" value="ECO:0007669"/>
    <property type="project" value="TreeGrafter"/>
</dbReference>
<protein>
    <submittedName>
        <fullName evidence="1">Uncharacterized protein</fullName>
    </submittedName>
</protein>
<dbReference type="GO" id="GO:0006511">
    <property type="term" value="P:ubiquitin-dependent protein catabolic process"/>
    <property type="evidence" value="ECO:0007669"/>
    <property type="project" value="InterPro"/>
</dbReference>
<accession>A0A5J4WFU9</accession>
<dbReference type="GO" id="GO:0034098">
    <property type="term" value="C:VCP-NPL4-UFD1 AAA ATPase complex"/>
    <property type="evidence" value="ECO:0007669"/>
    <property type="project" value="TreeGrafter"/>
</dbReference>
<dbReference type="PANTHER" id="PTHR12555:SF13">
    <property type="entry name" value="UBIQUITIN RECOGNITION FACTOR IN ER-ASSOCIATED DEGRADATION PROTEIN 1"/>
    <property type="match status" value="1"/>
</dbReference>
<dbReference type="OrthoDB" id="422728at2759"/>
<evidence type="ECO:0000313" key="1">
    <source>
        <dbReference type="EMBL" id="KAA6393771.1"/>
    </source>
</evidence>
<reference evidence="1 2" key="1">
    <citation type="submission" date="2019-03" db="EMBL/GenBank/DDBJ databases">
        <title>Single cell metagenomics reveals metabolic interactions within the superorganism composed of flagellate Streblomastix strix and complex community of Bacteroidetes bacteria on its surface.</title>
        <authorList>
            <person name="Treitli S.C."/>
            <person name="Kolisko M."/>
            <person name="Husnik F."/>
            <person name="Keeling P."/>
            <person name="Hampl V."/>
        </authorList>
    </citation>
    <scope>NUCLEOTIDE SEQUENCE [LARGE SCALE GENOMIC DNA]</scope>
    <source>
        <strain evidence="1">ST1C</strain>
    </source>
</reference>